<dbReference type="Pfam" id="PF25989">
    <property type="entry name" value="YknX_C"/>
    <property type="match status" value="1"/>
</dbReference>
<dbReference type="InterPro" id="IPR058637">
    <property type="entry name" value="YknX-like_C"/>
</dbReference>
<dbReference type="PANTHER" id="PTHR30469">
    <property type="entry name" value="MULTIDRUG RESISTANCE PROTEIN MDTA"/>
    <property type="match status" value="1"/>
</dbReference>
<proteinExistence type="inferred from homology"/>
<evidence type="ECO:0000256" key="5">
    <source>
        <dbReference type="ARBA" id="ARBA00023136"/>
    </source>
</evidence>
<dbReference type="Gene3D" id="2.40.420.20">
    <property type="match status" value="1"/>
</dbReference>
<dbReference type="Gene3D" id="1.10.287.470">
    <property type="entry name" value="Helix hairpin bin"/>
    <property type="match status" value="1"/>
</dbReference>
<name>A0ABU1L751_9BURK</name>
<sequence>MDEQQQHSETSRPTAPVSPTPASGGPDRPLHDREKRDTPPAAVKSHRGRNIALIVAALAILGFVLWRWHPWGSPDGAAAPGASGAHSGRSGRGGPGGPGGMANMPQPVHVATATQGEMPVVLTALGTVTPLASVTVLPQLSGTLQEVYFKEGQMVRKGDLLAQIDPRPYQISLSNAEGTLARDEALLQTARLDLKRYQTLLSQDSIASQQVDTQASLVRQYEGTVKSDKANVDTFRLDLVYARITAPVSGRVGLRQVDPGNYVTPSLTNGIVVITQLQPISVIFTTSEDNLQQILEQAQSGTKLSVTAYDRSNTTSLEGGTLETLDNQIDTTTGTVKLRAIFQNNKNLLFPNQFVNTRLLVNTIKDAVIVPTSAVLNGSMGQFVYVVKPDNTVTVRPVKVGPVDGERTSIKSGLQVGERVVIDGSDRLKEGAKITIPADKPRGARGASGASGAAAAVASGASGASAAHPHHGKHAAQASQ</sequence>
<dbReference type="PANTHER" id="PTHR30469:SF12">
    <property type="entry name" value="MULTIDRUG RESISTANCE PROTEIN MDTA"/>
    <property type="match status" value="1"/>
</dbReference>
<dbReference type="NCBIfam" id="TIGR01730">
    <property type="entry name" value="RND_mfp"/>
    <property type="match status" value="1"/>
</dbReference>
<evidence type="ECO:0000256" key="3">
    <source>
        <dbReference type="ARBA" id="ARBA00022475"/>
    </source>
</evidence>
<feature type="compositionally biased region" description="Low complexity" evidence="6">
    <location>
        <begin position="77"/>
        <end position="88"/>
    </location>
</feature>
<evidence type="ECO:0000256" key="2">
    <source>
        <dbReference type="ARBA" id="ARBA00009477"/>
    </source>
</evidence>
<feature type="domain" description="Multidrug resistance protein MdtA-like barrel-sandwich hybrid" evidence="9">
    <location>
        <begin position="133"/>
        <end position="275"/>
    </location>
</feature>
<dbReference type="SUPFAM" id="SSF111369">
    <property type="entry name" value="HlyD-like secretion proteins"/>
    <property type="match status" value="1"/>
</dbReference>
<evidence type="ECO:0000256" key="7">
    <source>
        <dbReference type="SAM" id="Phobius"/>
    </source>
</evidence>
<dbReference type="Gene3D" id="2.40.30.170">
    <property type="match status" value="1"/>
</dbReference>
<protein>
    <submittedName>
        <fullName evidence="12">Multidrug efflux system membrane fusion protein</fullName>
    </submittedName>
</protein>
<feature type="region of interest" description="Disordered" evidence="6">
    <location>
        <begin position="436"/>
        <end position="480"/>
    </location>
</feature>
<dbReference type="InterPro" id="IPR006143">
    <property type="entry name" value="RND_pump_MFP"/>
</dbReference>
<dbReference type="NCBIfam" id="NF008589">
    <property type="entry name" value="PRK11556.1"/>
    <property type="match status" value="1"/>
</dbReference>
<evidence type="ECO:0000256" key="4">
    <source>
        <dbReference type="ARBA" id="ARBA00022519"/>
    </source>
</evidence>
<dbReference type="Pfam" id="PF25944">
    <property type="entry name" value="Beta-barrel_RND"/>
    <property type="match status" value="1"/>
</dbReference>
<dbReference type="Proteomes" id="UP001185254">
    <property type="component" value="Unassembled WGS sequence"/>
</dbReference>
<feature type="compositionally biased region" description="Low complexity" evidence="6">
    <location>
        <begin position="444"/>
        <end position="467"/>
    </location>
</feature>
<feature type="transmembrane region" description="Helical" evidence="7">
    <location>
        <begin position="51"/>
        <end position="68"/>
    </location>
</feature>
<dbReference type="RefSeq" id="WP_310071114.1">
    <property type="nucleotide sequence ID" value="NZ_JAVDQN010000006.1"/>
</dbReference>
<feature type="domain" description="YknX-like C-terminal permuted SH3-like" evidence="11">
    <location>
        <begin position="368"/>
        <end position="436"/>
    </location>
</feature>
<feature type="compositionally biased region" description="Basic and acidic residues" evidence="6">
    <location>
        <begin position="1"/>
        <end position="10"/>
    </location>
</feature>
<dbReference type="InterPro" id="IPR058625">
    <property type="entry name" value="MdtA-like_BSH"/>
</dbReference>
<evidence type="ECO:0000313" key="12">
    <source>
        <dbReference type="EMBL" id="MDR6379041.1"/>
    </source>
</evidence>
<keyword evidence="3" id="KW-1003">Cell membrane</keyword>
<feature type="region of interest" description="Disordered" evidence="6">
    <location>
        <begin position="77"/>
        <end position="106"/>
    </location>
</feature>
<evidence type="ECO:0000259" key="11">
    <source>
        <dbReference type="Pfam" id="PF25989"/>
    </source>
</evidence>
<keyword evidence="5 7" id="KW-0472">Membrane</keyword>
<dbReference type="InterPro" id="IPR058624">
    <property type="entry name" value="MdtA-like_HH"/>
</dbReference>
<feature type="compositionally biased region" description="Basic and acidic residues" evidence="6">
    <location>
        <begin position="28"/>
        <end position="38"/>
    </location>
</feature>
<accession>A0ABU1L751</accession>
<evidence type="ECO:0000259" key="9">
    <source>
        <dbReference type="Pfam" id="PF25917"/>
    </source>
</evidence>
<evidence type="ECO:0000259" key="8">
    <source>
        <dbReference type="Pfam" id="PF25876"/>
    </source>
</evidence>
<keyword evidence="13" id="KW-1185">Reference proteome</keyword>
<comment type="subcellular location">
    <subcellularLocation>
        <location evidence="1">Cell membrane</location>
    </subcellularLocation>
</comment>
<dbReference type="Pfam" id="PF25917">
    <property type="entry name" value="BSH_RND"/>
    <property type="match status" value="1"/>
</dbReference>
<evidence type="ECO:0000256" key="1">
    <source>
        <dbReference type="ARBA" id="ARBA00004236"/>
    </source>
</evidence>
<comment type="caution">
    <text evidence="12">The sequence shown here is derived from an EMBL/GenBank/DDBJ whole genome shotgun (WGS) entry which is preliminary data.</text>
</comment>
<reference evidence="12 13" key="1">
    <citation type="submission" date="2023-07" db="EMBL/GenBank/DDBJ databases">
        <title>Sorghum-associated microbial communities from plants grown in Nebraska, USA.</title>
        <authorList>
            <person name="Schachtman D."/>
        </authorList>
    </citation>
    <scope>NUCLEOTIDE SEQUENCE [LARGE SCALE GENOMIC DNA]</scope>
    <source>
        <strain evidence="12 13">DS1039</strain>
    </source>
</reference>
<keyword evidence="4" id="KW-0997">Cell inner membrane</keyword>
<comment type="similarity">
    <text evidence="2">Belongs to the membrane fusion protein (MFP) (TC 8.A.1) family.</text>
</comment>
<organism evidence="12 13">
    <name type="scientific">Paraburkholderia caledonica</name>
    <dbReference type="NCBI Taxonomy" id="134536"/>
    <lineage>
        <taxon>Bacteria</taxon>
        <taxon>Pseudomonadati</taxon>
        <taxon>Pseudomonadota</taxon>
        <taxon>Betaproteobacteria</taxon>
        <taxon>Burkholderiales</taxon>
        <taxon>Burkholderiaceae</taxon>
        <taxon>Paraburkholderia</taxon>
    </lineage>
</organism>
<feature type="domain" description="Multidrug resistance protein MdtA-like alpha-helical hairpin" evidence="8">
    <location>
        <begin position="173"/>
        <end position="242"/>
    </location>
</feature>
<feature type="region of interest" description="Disordered" evidence="6">
    <location>
        <begin position="1"/>
        <end position="44"/>
    </location>
</feature>
<keyword evidence="7" id="KW-0812">Transmembrane</keyword>
<feature type="compositionally biased region" description="Gly residues" evidence="6">
    <location>
        <begin position="90"/>
        <end position="100"/>
    </location>
</feature>
<dbReference type="Pfam" id="PF25876">
    <property type="entry name" value="HH_MFP_RND"/>
    <property type="match status" value="1"/>
</dbReference>
<feature type="domain" description="Multidrug resistance protein MdtA-like beta-barrel" evidence="10">
    <location>
        <begin position="279"/>
        <end position="362"/>
    </location>
</feature>
<dbReference type="Gene3D" id="2.40.50.100">
    <property type="match status" value="1"/>
</dbReference>
<evidence type="ECO:0000256" key="6">
    <source>
        <dbReference type="SAM" id="MobiDB-lite"/>
    </source>
</evidence>
<evidence type="ECO:0000259" key="10">
    <source>
        <dbReference type="Pfam" id="PF25944"/>
    </source>
</evidence>
<dbReference type="EMBL" id="JAVDQN010000006">
    <property type="protein sequence ID" value="MDR6379041.1"/>
    <property type="molecule type" value="Genomic_DNA"/>
</dbReference>
<keyword evidence="7" id="KW-1133">Transmembrane helix</keyword>
<gene>
    <name evidence="12" type="ORF">J2776_005763</name>
</gene>
<evidence type="ECO:0000313" key="13">
    <source>
        <dbReference type="Proteomes" id="UP001185254"/>
    </source>
</evidence>
<dbReference type="InterPro" id="IPR058626">
    <property type="entry name" value="MdtA-like_b-barrel"/>
</dbReference>